<gene>
    <name evidence="2" type="primary">LOC123617387</name>
</gene>
<dbReference type="RefSeq" id="XP_074226179.1">
    <property type="nucleotide sequence ID" value="XM_074370078.1"/>
</dbReference>
<accession>A0AC58QV74</accession>
<evidence type="ECO:0000313" key="1">
    <source>
        <dbReference type="Proteomes" id="UP001732780"/>
    </source>
</evidence>
<organism evidence="1 2">
    <name type="scientific">Camelus bactrianus</name>
    <name type="common">Bactrian camel</name>
    <dbReference type="NCBI Taxonomy" id="9837"/>
    <lineage>
        <taxon>Eukaryota</taxon>
        <taxon>Metazoa</taxon>
        <taxon>Chordata</taxon>
        <taxon>Craniata</taxon>
        <taxon>Vertebrata</taxon>
        <taxon>Euteleostomi</taxon>
        <taxon>Mammalia</taxon>
        <taxon>Eutheria</taxon>
        <taxon>Laurasiatheria</taxon>
        <taxon>Artiodactyla</taxon>
        <taxon>Tylopoda</taxon>
        <taxon>Camelidae</taxon>
        <taxon>Camelus</taxon>
    </lineage>
</organism>
<keyword evidence="1" id="KW-1185">Reference proteome</keyword>
<proteinExistence type="predicted"/>
<reference evidence="2" key="1">
    <citation type="submission" date="2025-08" db="UniProtKB">
        <authorList>
            <consortium name="RefSeq"/>
        </authorList>
    </citation>
    <scope>IDENTIFICATION</scope>
    <source>
        <tissue evidence="2">Blood</tissue>
    </source>
</reference>
<name>A0AC58QV74_CAMBA</name>
<protein>
    <submittedName>
        <fullName evidence="2">Mitochondrial adenyl nucleotide antiporter SLC25A24</fullName>
    </submittedName>
</protein>
<evidence type="ECO:0000313" key="2">
    <source>
        <dbReference type="RefSeq" id="XP_074226179.1"/>
    </source>
</evidence>
<dbReference type="Proteomes" id="UP001732780">
    <property type="component" value="Chromosome 9"/>
</dbReference>
<sequence length="661" mass="74275">MPGSQGGEEGDRDRGRRPLRRTALFKPPRRGPRGPTARRGPTLGRGTVRPEVQVGETRRRLQALSLRREIRRPSAPSTPHRGAALLSPRSPRPPFDRRPGRRWLPPRLAPHSDFRAGRPSRAAAAQLGTSAARRGRCQQPRRPRGPAALRRRGGGGGVERRQVARPRAGRLRWGWEERRPVVRGPAMLRWLRGFVLPTATCHSDEDYFQYEMLFQDLDHDGNGVLDIVELREGLKNWSSSFGLHPEKDIFKAGDTNDDLKLDFEEFMQYLKEHEKKMRLAFNSLDRNNDGVIETSEIIDALKSLGIHISEAQAEKILQSIDSDGTMTIDWDEWKYYFYLHPATSISEIAHFWKRSTIVDIGESIAIPDDFTEQEKRSGDWWKRLVAGGIAGGVARTCTAPFDRLKVMMQVHSLKSRKMKLSAGFEQMIKEGGVRSLWRGNGINVLKIVPETALKVGAYEQYKKWLSFDDAKIGIMERFIAGSLAGVTAQTCIYPMEVLKTRLAVGKTGQYSGMIDCGKKLLKQEGVRAFCKGYIPNFLGIIPYAGVDLAVYEFLKNYWLENYARGSLDPGIMILLGCGTLSHTCGQMASFPLNLIRTRMQAQALKEKGATVSMIHLIQDIYNKEGKRGFFRGLTPNVIKVLPAVGISCVTYEKVKGHLGLI</sequence>